<sequence length="113" mass="12565">MPQALVGDAASLNQLQVQRAHRSTLVDSTRTNVDPAGVHCFAPVIAGLSIVEADSAIYNRRRHATLSHDHDHPIFFSFILNRKACSTTCVLNSDNCHRSLHAIRVTSPQYYRL</sequence>
<organism evidence="1 2">
    <name type="scientific">Rhizoctonia solani</name>
    <dbReference type="NCBI Taxonomy" id="456999"/>
    <lineage>
        <taxon>Eukaryota</taxon>
        <taxon>Fungi</taxon>
        <taxon>Dikarya</taxon>
        <taxon>Basidiomycota</taxon>
        <taxon>Agaricomycotina</taxon>
        <taxon>Agaricomycetes</taxon>
        <taxon>Cantharellales</taxon>
        <taxon>Ceratobasidiaceae</taxon>
        <taxon>Rhizoctonia</taxon>
    </lineage>
</organism>
<proteinExistence type="predicted"/>
<evidence type="ECO:0000313" key="2">
    <source>
        <dbReference type="Proteomes" id="UP000663831"/>
    </source>
</evidence>
<reference evidence="1" key="1">
    <citation type="submission" date="2021-01" db="EMBL/GenBank/DDBJ databases">
        <authorList>
            <person name="Kaushik A."/>
        </authorList>
    </citation>
    <scope>NUCLEOTIDE SEQUENCE</scope>
    <source>
        <strain evidence="1">AG3-1AP</strain>
    </source>
</reference>
<name>A0A8H3HJE4_9AGAM</name>
<accession>A0A8H3HJE4</accession>
<dbReference type="Proteomes" id="UP000663831">
    <property type="component" value="Unassembled WGS sequence"/>
</dbReference>
<dbReference type="AlphaFoldDB" id="A0A8H3HJE4"/>
<dbReference type="EMBL" id="CAJMWV010009086">
    <property type="protein sequence ID" value="CAE6537788.1"/>
    <property type="molecule type" value="Genomic_DNA"/>
</dbReference>
<evidence type="ECO:0000313" key="1">
    <source>
        <dbReference type="EMBL" id="CAE6537788.1"/>
    </source>
</evidence>
<comment type="caution">
    <text evidence="1">The sequence shown here is derived from an EMBL/GenBank/DDBJ whole genome shotgun (WGS) entry which is preliminary data.</text>
</comment>
<gene>
    <name evidence="1" type="ORF">RDB_LOCUS168468</name>
</gene>
<protein>
    <submittedName>
        <fullName evidence="1">Uncharacterized protein</fullName>
    </submittedName>
</protein>